<dbReference type="InterPro" id="IPR026634">
    <property type="entry name" value="TPST-like"/>
</dbReference>
<evidence type="ECO:0000256" key="12">
    <source>
        <dbReference type="ARBA" id="ARBA00048460"/>
    </source>
</evidence>
<comment type="subcellular location">
    <subcellularLocation>
        <location evidence="1">Golgi apparatus membrane</location>
        <topology evidence="1">Single-pass type II membrane protein</topology>
    </subcellularLocation>
</comment>
<evidence type="ECO:0000256" key="2">
    <source>
        <dbReference type="ARBA" id="ARBA00009988"/>
    </source>
</evidence>
<comment type="catalytic activity">
    <reaction evidence="12 13">
        <text>L-tyrosyl-[protein] + 3'-phosphoadenylyl sulfate = O-sulfo-L-tyrosine-[protein] + adenosine 3',5'-bisphosphate + H(+)</text>
        <dbReference type="Rhea" id="RHEA:16801"/>
        <dbReference type="Rhea" id="RHEA-COMP:10136"/>
        <dbReference type="Rhea" id="RHEA-COMP:11688"/>
        <dbReference type="ChEBI" id="CHEBI:15378"/>
        <dbReference type="ChEBI" id="CHEBI:46858"/>
        <dbReference type="ChEBI" id="CHEBI:58339"/>
        <dbReference type="ChEBI" id="CHEBI:58343"/>
        <dbReference type="ChEBI" id="CHEBI:65286"/>
        <dbReference type="EC" id="2.8.2.20"/>
    </reaction>
</comment>
<dbReference type="STRING" id="158441.A0A226E7M2"/>
<accession>A0A226E7M2</accession>
<dbReference type="Pfam" id="PF13469">
    <property type="entry name" value="Sulfotransfer_3"/>
    <property type="match status" value="1"/>
</dbReference>
<dbReference type="OMA" id="SQWKKSE"/>
<evidence type="ECO:0000256" key="4">
    <source>
        <dbReference type="ARBA" id="ARBA00022679"/>
    </source>
</evidence>
<evidence type="ECO:0000256" key="5">
    <source>
        <dbReference type="ARBA" id="ARBA00022692"/>
    </source>
</evidence>
<dbReference type="PANTHER" id="PTHR12788">
    <property type="entry name" value="PROTEIN-TYROSINE SULFOTRANSFERASE 2"/>
    <property type="match status" value="1"/>
</dbReference>
<evidence type="ECO:0000256" key="3">
    <source>
        <dbReference type="ARBA" id="ARBA00013262"/>
    </source>
</evidence>
<dbReference type="Proteomes" id="UP000198287">
    <property type="component" value="Unassembled WGS sequence"/>
</dbReference>
<evidence type="ECO:0000256" key="9">
    <source>
        <dbReference type="ARBA" id="ARBA00023136"/>
    </source>
</evidence>
<keyword evidence="7" id="KW-1133">Transmembrane helix</keyword>
<keyword evidence="8" id="KW-0333">Golgi apparatus</keyword>
<comment type="function">
    <text evidence="13">Catalyzes the O-sulfation of tyrosine residues within acidic motifs of polypeptides, using 3'-phosphoadenylyl sulfate (PAPS) as cosubstrate.</text>
</comment>
<dbReference type="OrthoDB" id="545675at2759"/>
<comment type="similarity">
    <text evidence="2 13">Belongs to the protein sulfotransferase family.</text>
</comment>
<dbReference type="EC" id="2.8.2.20" evidence="3 13"/>
<evidence type="ECO:0000313" key="14">
    <source>
        <dbReference type="EMBL" id="OXA52977.1"/>
    </source>
</evidence>
<name>A0A226E7M2_FOLCA</name>
<dbReference type="GO" id="GO:0008476">
    <property type="term" value="F:protein-tyrosine sulfotransferase activity"/>
    <property type="evidence" value="ECO:0007669"/>
    <property type="project" value="UniProtKB-EC"/>
</dbReference>
<keyword evidence="10" id="KW-1015">Disulfide bond</keyword>
<evidence type="ECO:0000313" key="15">
    <source>
        <dbReference type="Proteomes" id="UP000198287"/>
    </source>
</evidence>
<comment type="caution">
    <text evidence="14">The sequence shown here is derived from an EMBL/GenBank/DDBJ whole genome shotgun (WGS) entry which is preliminary data.</text>
</comment>
<keyword evidence="11" id="KW-0325">Glycoprotein</keyword>
<keyword evidence="4 13" id="KW-0808">Transferase</keyword>
<dbReference type="InterPro" id="IPR027417">
    <property type="entry name" value="P-loop_NTPase"/>
</dbReference>
<keyword evidence="5" id="KW-0812">Transmembrane</keyword>
<proteinExistence type="inferred from homology"/>
<evidence type="ECO:0000256" key="7">
    <source>
        <dbReference type="ARBA" id="ARBA00022989"/>
    </source>
</evidence>
<keyword evidence="9" id="KW-0472">Membrane</keyword>
<dbReference type="Gene3D" id="3.40.50.300">
    <property type="entry name" value="P-loop containing nucleotide triphosphate hydrolases"/>
    <property type="match status" value="1"/>
</dbReference>
<sequence length="369" mass="41351">MLMIRGVGSARKAVLVVLCVLTPFVFIFLLVRSGNDPGSCQIFTSRETVVSGKDGKTFTYDRTSPFIFIGGFPRSGTTLVRAMLDAHNDIRCGEETRVVPRILQLAAQWNRSAKESNRLHEAGLTDQIIGDAVASFIMEVVVKHGEPASRLCNKDPFTLKYGVYLLKLFPQAKFIFMIRDGRAVVHSLITRKVTVTGFDLTDYRQCLTKWSNSMKTMLRECEDLGPDRCLKVKYEDLVLHPRSQMETILNYLGLPWTEDVMHHERYINKPGGVSLSKVERSSDQVVKPVNVEALSKWVGVIPADVIQDMDTVAPMLREFGYDPNSNPPNYGAPDPEVATNTVEVQKNSDKWVKTVEDVLHKSKGGNTKN</sequence>
<evidence type="ECO:0000256" key="8">
    <source>
        <dbReference type="ARBA" id="ARBA00023034"/>
    </source>
</evidence>
<dbReference type="EMBL" id="LNIX01000006">
    <property type="protein sequence ID" value="OXA52977.1"/>
    <property type="molecule type" value="Genomic_DNA"/>
</dbReference>
<dbReference type="AlphaFoldDB" id="A0A226E7M2"/>
<protein>
    <recommendedName>
        <fullName evidence="3 13">Protein-tyrosine sulfotransferase</fullName>
        <ecNumber evidence="3 13">2.8.2.20</ecNumber>
    </recommendedName>
</protein>
<keyword evidence="6" id="KW-0735">Signal-anchor</keyword>
<evidence type="ECO:0000256" key="1">
    <source>
        <dbReference type="ARBA" id="ARBA00004323"/>
    </source>
</evidence>
<organism evidence="14 15">
    <name type="scientific">Folsomia candida</name>
    <name type="common">Springtail</name>
    <dbReference type="NCBI Taxonomy" id="158441"/>
    <lineage>
        <taxon>Eukaryota</taxon>
        <taxon>Metazoa</taxon>
        <taxon>Ecdysozoa</taxon>
        <taxon>Arthropoda</taxon>
        <taxon>Hexapoda</taxon>
        <taxon>Collembola</taxon>
        <taxon>Entomobryomorpha</taxon>
        <taxon>Isotomoidea</taxon>
        <taxon>Isotomidae</taxon>
        <taxon>Proisotominae</taxon>
        <taxon>Folsomia</taxon>
    </lineage>
</organism>
<evidence type="ECO:0000256" key="11">
    <source>
        <dbReference type="ARBA" id="ARBA00023180"/>
    </source>
</evidence>
<reference evidence="14 15" key="1">
    <citation type="submission" date="2015-12" db="EMBL/GenBank/DDBJ databases">
        <title>The genome of Folsomia candida.</title>
        <authorList>
            <person name="Faddeeva A."/>
            <person name="Derks M.F."/>
            <person name="Anvar Y."/>
            <person name="Smit S."/>
            <person name="Van Straalen N."/>
            <person name="Roelofs D."/>
        </authorList>
    </citation>
    <scope>NUCLEOTIDE SEQUENCE [LARGE SCALE GENOMIC DNA]</scope>
    <source>
        <strain evidence="14 15">VU population</strain>
        <tissue evidence="14">Whole body</tissue>
    </source>
</reference>
<evidence type="ECO:0000256" key="10">
    <source>
        <dbReference type="ARBA" id="ARBA00023157"/>
    </source>
</evidence>
<dbReference type="FunFam" id="3.40.50.300:FF:000290">
    <property type="entry name" value="Protein-tyrosine sulfotransferase"/>
    <property type="match status" value="1"/>
</dbReference>
<dbReference type="PANTHER" id="PTHR12788:SF10">
    <property type="entry name" value="PROTEIN-TYROSINE SULFOTRANSFERASE"/>
    <property type="match status" value="1"/>
</dbReference>
<dbReference type="GO" id="GO:0000139">
    <property type="term" value="C:Golgi membrane"/>
    <property type="evidence" value="ECO:0007669"/>
    <property type="project" value="UniProtKB-SubCell"/>
</dbReference>
<evidence type="ECO:0000256" key="6">
    <source>
        <dbReference type="ARBA" id="ARBA00022968"/>
    </source>
</evidence>
<evidence type="ECO:0000256" key="13">
    <source>
        <dbReference type="RuleBase" id="RU365018"/>
    </source>
</evidence>
<keyword evidence="15" id="KW-1185">Reference proteome</keyword>
<gene>
    <name evidence="14" type="ORF">Fcan01_12784</name>
</gene>
<dbReference type="SUPFAM" id="SSF52540">
    <property type="entry name" value="P-loop containing nucleoside triphosphate hydrolases"/>
    <property type="match status" value="1"/>
</dbReference>